<dbReference type="InterPro" id="IPR019479">
    <property type="entry name" value="Peroxiredoxin_C"/>
</dbReference>
<evidence type="ECO:0000259" key="2">
    <source>
        <dbReference type="Pfam" id="PF10417"/>
    </source>
</evidence>
<keyword evidence="4" id="KW-1185">Reference proteome</keyword>
<evidence type="ECO:0000313" key="3">
    <source>
        <dbReference type="EMBL" id="KXN73397.1"/>
    </source>
</evidence>
<proteinExistence type="predicted"/>
<dbReference type="Proteomes" id="UP000070444">
    <property type="component" value="Unassembled WGS sequence"/>
</dbReference>
<feature type="domain" description="Peroxiredoxin C-terminal" evidence="2">
    <location>
        <begin position="37"/>
        <end position="75"/>
    </location>
</feature>
<dbReference type="Pfam" id="PF10417">
    <property type="entry name" value="1-cysPrx_C"/>
    <property type="match status" value="1"/>
</dbReference>
<dbReference type="GO" id="GO:0005739">
    <property type="term" value="C:mitochondrion"/>
    <property type="evidence" value="ECO:0007669"/>
    <property type="project" value="TreeGrafter"/>
</dbReference>
<name>A0A137PEI2_CONC2</name>
<gene>
    <name evidence="3" type="ORF">CONCODRAFT_35872</name>
</gene>
<organism evidence="3 4">
    <name type="scientific">Conidiobolus coronatus (strain ATCC 28846 / CBS 209.66 / NRRL 28638)</name>
    <name type="common">Delacroixia coronata</name>
    <dbReference type="NCBI Taxonomy" id="796925"/>
    <lineage>
        <taxon>Eukaryota</taxon>
        <taxon>Fungi</taxon>
        <taxon>Fungi incertae sedis</taxon>
        <taxon>Zoopagomycota</taxon>
        <taxon>Entomophthoromycotina</taxon>
        <taxon>Entomophthoromycetes</taxon>
        <taxon>Entomophthorales</taxon>
        <taxon>Ancylistaceae</taxon>
        <taxon>Conidiobolus</taxon>
    </lineage>
</organism>
<dbReference type="SUPFAM" id="SSF52833">
    <property type="entry name" value="Thioredoxin-like"/>
    <property type="match status" value="1"/>
</dbReference>
<dbReference type="EMBL" id="KQ964437">
    <property type="protein sequence ID" value="KXN73397.1"/>
    <property type="molecule type" value="Genomic_DNA"/>
</dbReference>
<dbReference type="PANTHER" id="PTHR43503:SF4">
    <property type="entry name" value="PEROXIREDOXIN-6"/>
    <property type="match status" value="1"/>
</dbReference>
<feature type="non-terminal residue" evidence="3">
    <location>
        <position position="1"/>
    </location>
</feature>
<evidence type="ECO:0000256" key="1">
    <source>
        <dbReference type="ARBA" id="ARBA00023002"/>
    </source>
</evidence>
<dbReference type="OMA" id="NLPAMSH"/>
<keyword evidence="1" id="KW-0560">Oxidoreductase</keyword>
<reference evidence="3 4" key="1">
    <citation type="journal article" date="2015" name="Genome Biol. Evol.">
        <title>Phylogenomic analyses indicate that early fungi evolved digesting cell walls of algal ancestors of land plants.</title>
        <authorList>
            <person name="Chang Y."/>
            <person name="Wang S."/>
            <person name="Sekimoto S."/>
            <person name="Aerts A.L."/>
            <person name="Choi C."/>
            <person name="Clum A."/>
            <person name="LaButti K.M."/>
            <person name="Lindquist E.A."/>
            <person name="Yee Ngan C."/>
            <person name="Ohm R.A."/>
            <person name="Salamov A.A."/>
            <person name="Grigoriev I.V."/>
            <person name="Spatafora J.W."/>
            <person name="Berbee M.L."/>
        </authorList>
    </citation>
    <scope>NUCLEOTIDE SEQUENCE [LARGE SCALE GENOMIC DNA]</scope>
    <source>
        <strain evidence="3 4">NRRL 28638</strain>
    </source>
</reference>
<dbReference type="GO" id="GO:0005829">
    <property type="term" value="C:cytosol"/>
    <property type="evidence" value="ECO:0007669"/>
    <property type="project" value="TreeGrafter"/>
</dbReference>
<dbReference type="GO" id="GO:0051920">
    <property type="term" value="F:peroxiredoxin activity"/>
    <property type="evidence" value="ECO:0007669"/>
    <property type="project" value="InterPro"/>
</dbReference>
<sequence length="91" mass="10359">TVRSVFIIDPAKKIRLTLTYPASCGRNFDEIVRVIDSLQLSDKHPVTTPANWKVGDRVIVHPKVSDAEAKQQFPEHEVLKPYLRLTPQPKN</sequence>
<dbReference type="FunFam" id="3.30.1020.10:FF:000001">
    <property type="entry name" value="1-Cys peroxiredoxin"/>
    <property type="match status" value="1"/>
</dbReference>
<dbReference type="GO" id="GO:0045454">
    <property type="term" value="P:cell redox homeostasis"/>
    <property type="evidence" value="ECO:0007669"/>
    <property type="project" value="TreeGrafter"/>
</dbReference>
<dbReference type="OrthoDB" id="2996783at2759"/>
<dbReference type="AlphaFoldDB" id="A0A137PEI2"/>
<dbReference type="Gene3D" id="3.30.1020.10">
    <property type="entry name" value="Antioxidant, Horf6, Chain A, domain2"/>
    <property type="match status" value="1"/>
</dbReference>
<accession>A0A137PEI2</accession>
<evidence type="ECO:0000313" key="4">
    <source>
        <dbReference type="Proteomes" id="UP000070444"/>
    </source>
</evidence>
<protein>
    <submittedName>
        <fullName evidence="3">Thioredoxin-like protein</fullName>
    </submittedName>
</protein>
<dbReference type="InterPro" id="IPR036249">
    <property type="entry name" value="Thioredoxin-like_sf"/>
</dbReference>
<dbReference type="STRING" id="796925.A0A137PEI2"/>
<dbReference type="PANTHER" id="PTHR43503">
    <property type="entry name" value="MCG48959-RELATED"/>
    <property type="match status" value="1"/>
</dbReference>